<evidence type="ECO:0000256" key="2">
    <source>
        <dbReference type="ARBA" id="ARBA00022803"/>
    </source>
</evidence>
<dbReference type="EMBL" id="CP000148">
    <property type="protein sequence ID" value="ABB31638.1"/>
    <property type="molecule type" value="Genomic_DNA"/>
</dbReference>
<dbReference type="HOGENOM" id="CLU_011615_5_2_7"/>
<evidence type="ECO:0000313" key="6">
    <source>
        <dbReference type="Proteomes" id="UP000007073"/>
    </source>
</evidence>
<keyword evidence="4" id="KW-0812">Transmembrane</keyword>
<evidence type="ECO:0000313" key="5">
    <source>
        <dbReference type="EMBL" id="ABB31638.1"/>
    </source>
</evidence>
<feature type="transmembrane region" description="Helical" evidence="4">
    <location>
        <begin position="338"/>
        <end position="354"/>
    </location>
</feature>
<reference evidence="5 6" key="1">
    <citation type="submission" date="2005-10" db="EMBL/GenBank/DDBJ databases">
        <title>Complete sequence of Geobacter metallireducens GS-15.</title>
        <authorList>
            <consortium name="US DOE Joint Genome Institute"/>
            <person name="Copeland A."/>
            <person name="Lucas S."/>
            <person name="Lapidus A."/>
            <person name="Barry K."/>
            <person name="Detter J.C."/>
            <person name="Glavina T."/>
            <person name="Hammon N."/>
            <person name="Israni S."/>
            <person name="Pitluck S."/>
            <person name="Di Bartolo G."/>
            <person name="Chain P."/>
            <person name="Schmutz J."/>
            <person name="Larimer F."/>
            <person name="Land M."/>
            <person name="Kyrpides N."/>
            <person name="Ivanova N."/>
            <person name="Richardson P."/>
        </authorList>
    </citation>
    <scope>NUCLEOTIDE SEQUENCE [LARGE SCALE GENOMIC DNA]</scope>
    <source>
        <strain evidence="6">ATCC 53774 / DSM 7210 / GS-15</strain>
    </source>
</reference>
<dbReference type="SUPFAM" id="SSF48452">
    <property type="entry name" value="TPR-like"/>
    <property type="match status" value="1"/>
</dbReference>
<dbReference type="PANTHER" id="PTHR44227">
    <property type="match status" value="1"/>
</dbReference>
<dbReference type="STRING" id="269799.Gmet_1404"/>
<dbReference type="eggNOG" id="COG3014">
    <property type="taxonomic scope" value="Bacteria"/>
</dbReference>
<gene>
    <name evidence="5" type="ordered locus">Gmet_1404</name>
</gene>
<protein>
    <submittedName>
        <fullName evidence="5">Membrane protein, putative</fullName>
    </submittedName>
</protein>
<feature type="transmembrane region" description="Helical" evidence="4">
    <location>
        <begin position="7"/>
        <end position="28"/>
    </location>
</feature>
<feature type="transmembrane region" description="Helical" evidence="4">
    <location>
        <begin position="366"/>
        <end position="383"/>
    </location>
</feature>
<dbReference type="KEGG" id="gme:Gmet_1404"/>
<feature type="transmembrane region" description="Helical" evidence="4">
    <location>
        <begin position="246"/>
        <end position="266"/>
    </location>
</feature>
<feature type="transmembrane region" description="Helical" evidence="4">
    <location>
        <begin position="210"/>
        <end position="234"/>
    </location>
</feature>
<keyword evidence="2 3" id="KW-0802">TPR repeat</keyword>
<feature type="repeat" description="TPR" evidence="3">
    <location>
        <begin position="517"/>
        <end position="550"/>
    </location>
</feature>
<keyword evidence="4" id="KW-0472">Membrane</keyword>
<evidence type="ECO:0000256" key="3">
    <source>
        <dbReference type="PROSITE-ProRule" id="PRU00339"/>
    </source>
</evidence>
<organism evidence="5 6">
    <name type="scientific">Geobacter metallireducens (strain ATCC 53774 / DSM 7210 / GS-15)</name>
    <dbReference type="NCBI Taxonomy" id="269799"/>
    <lineage>
        <taxon>Bacteria</taxon>
        <taxon>Pseudomonadati</taxon>
        <taxon>Thermodesulfobacteriota</taxon>
        <taxon>Desulfuromonadia</taxon>
        <taxon>Geobacterales</taxon>
        <taxon>Geobacteraceae</taxon>
        <taxon>Geobacter</taxon>
    </lineage>
</organism>
<evidence type="ECO:0000256" key="1">
    <source>
        <dbReference type="ARBA" id="ARBA00022737"/>
    </source>
</evidence>
<name>Q39VT6_GEOMG</name>
<feature type="transmembrane region" description="Helical" evidence="4">
    <location>
        <begin position="311"/>
        <end position="332"/>
    </location>
</feature>
<feature type="transmembrane region" description="Helical" evidence="4">
    <location>
        <begin position="286"/>
        <end position="304"/>
    </location>
</feature>
<dbReference type="Gene3D" id="1.25.40.10">
    <property type="entry name" value="Tetratricopeptide repeat domain"/>
    <property type="match status" value="1"/>
</dbReference>
<reference evidence="5 6" key="2">
    <citation type="journal article" date="2009" name="BMC Microbiol.">
        <title>The genome sequence of Geobacter metallireducens: features of metabolism, physiology and regulation common and dissimilar to Geobacter sulfurreducens.</title>
        <authorList>
            <person name="Aklujkar M."/>
            <person name="Krushkal J."/>
            <person name="DiBartolo G."/>
            <person name="Lapidus A."/>
            <person name="Land M.L."/>
            <person name="Lovley D.R."/>
        </authorList>
    </citation>
    <scope>NUCLEOTIDE SEQUENCE [LARGE SCALE GENOMIC DNA]</scope>
    <source>
        <strain evidence="6">ATCC 53774 / DSM 7210 / GS-15</strain>
    </source>
</reference>
<evidence type="ECO:0000256" key="4">
    <source>
        <dbReference type="SAM" id="Phobius"/>
    </source>
</evidence>
<dbReference type="PANTHER" id="PTHR44227:SF3">
    <property type="entry name" value="PROTEIN O-MANNOSYL-TRANSFERASE TMTC4"/>
    <property type="match status" value="1"/>
</dbReference>
<keyword evidence="4" id="KW-1133">Transmembrane helix</keyword>
<keyword evidence="1" id="KW-0677">Repeat</keyword>
<dbReference type="InterPro" id="IPR011990">
    <property type="entry name" value="TPR-like_helical_dom_sf"/>
</dbReference>
<proteinExistence type="predicted"/>
<accession>Q39VT6</accession>
<dbReference type="InterPro" id="IPR052346">
    <property type="entry name" value="O-mannosyl-transferase_TMTC"/>
</dbReference>
<dbReference type="RefSeq" id="WP_004511663.1">
    <property type="nucleotide sequence ID" value="NC_007517.1"/>
</dbReference>
<keyword evidence="6" id="KW-1185">Reference proteome</keyword>
<sequence>MNIRKSFQVMLLWMIVLGIFYPAIFAGLNSVDDQKMLYALGELPNRALLDWFRPGQSFYYRPLLSFTFRLDYLLWGQEVSFYHLENILIHGASATLIFFILRQLVSLQIPQQKDTEWPLIGALLFALHPIVTESVNWISGRTDLLGTFFVLSATLVLLQSALRRRLILVIAAAILLFCAIFSKEVMVFSIPAAAFLLWRWSVDAPTSWRIKSLTVLLMPFFFGGSAFIALRWLFYGASADLDRLIFKYYYSAYDTVRVFFKVLGFYGKKIVAPLPLNFAIMQVSDHYVWLGIVIFILAVLLFFLRRSATDLILVGWYLILPGILIALIGLAWTPLAERYVYLPSAFVVMGIALYGSSVPSQRLQKIMLIGLSLFLLPISMATVNRNFIWQDNTKLYADSLSKSPEFAAMSNELGIALIDEGKLAQATQILQKGKQLKTASVLLYINQARIFMAQGDLAGARSEMMKVCFDKNAADTEALKMLATIDEQRLHNGGQSESIMLELLDTYQVLITKTKNPYLEYRVGQIFLSTGKHQDAADYFSRAYVHAPKNAYYREAAGKLVRKLKNSDKEG</sequence>
<dbReference type="AlphaFoldDB" id="Q39VT6"/>
<feature type="transmembrane region" description="Helical" evidence="4">
    <location>
        <begin position="169"/>
        <end position="198"/>
    </location>
</feature>
<dbReference type="Proteomes" id="UP000007073">
    <property type="component" value="Chromosome"/>
</dbReference>
<dbReference type="PROSITE" id="PS50005">
    <property type="entry name" value="TPR"/>
    <property type="match status" value="1"/>
</dbReference>
<dbReference type="InterPro" id="IPR019734">
    <property type="entry name" value="TPR_rpt"/>
</dbReference>
<feature type="transmembrane region" description="Helical" evidence="4">
    <location>
        <begin position="87"/>
        <end position="105"/>
    </location>
</feature>